<organism evidence="2 3">
    <name type="scientific">Desulfosarcina ovata subsp. sediminis</name>
    <dbReference type="NCBI Taxonomy" id="885957"/>
    <lineage>
        <taxon>Bacteria</taxon>
        <taxon>Pseudomonadati</taxon>
        <taxon>Thermodesulfobacteriota</taxon>
        <taxon>Desulfobacteria</taxon>
        <taxon>Desulfobacterales</taxon>
        <taxon>Desulfosarcinaceae</taxon>
        <taxon>Desulfosarcina</taxon>
    </lineage>
</organism>
<keyword evidence="1" id="KW-1133">Transmembrane helix</keyword>
<dbReference type="Proteomes" id="UP000425960">
    <property type="component" value="Chromosome"/>
</dbReference>
<sequence length="141" mass="15678">MNDYLARFAAAPKSFKKSFAMLTVAWICHPIFLYSLFLNAPVVEGADKAIMKMAIVSISLVALLFLIKKWARALVVVGTLFVVINDLFYFALAPHNKIATLLCVVVVLLSITGTYQLFDKASRDYFTKLNPKTESQDPRGG</sequence>
<evidence type="ECO:0000256" key="1">
    <source>
        <dbReference type="SAM" id="Phobius"/>
    </source>
</evidence>
<evidence type="ECO:0000313" key="2">
    <source>
        <dbReference type="EMBL" id="BBO79578.1"/>
    </source>
</evidence>
<protein>
    <submittedName>
        <fullName evidence="2">Uncharacterized protein</fullName>
    </submittedName>
</protein>
<proteinExistence type="predicted"/>
<dbReference type="RefSeq" id="WP_155320734.1">
    <property type="nucleotide sequence ID" value="NZ_AP021876.1"/>
</dbReference>
<evidence type="ECO:0000313" key="3">
    <source>
        <dbReference type="Proteomes" id="UP000425960"/>
    </source>
</evidence>
<reference evidence="2 3" key="1">
    <citation type="submission" date="2019-11" db="EMBL/GenBank/DDBJ databases">
        <title>Comparative genomics of hydrocarbon-degrading Desulfosarcina strains.</title>
        <authorList>
            <person name="Watanabe M."/>
            <person name="Kojima H."/>
            <person name="Fukui M."/>
        </authorList>
    </citation>
    <scope>NUCLEOTIDE SEQUENCE [LARGE SCALE GENOMIC DNA]</scope>
    <source>
        <strain evidence="2 3">28bB2T</strain>
    </source>
</reference>
<feature type="transmembrane region" description="Helical" evidence="1">
    <location>
        <begin position="98"/>
        <end position="118"/>
    </location>
</feature>
<feature type="transmembrane region" description="Helical" evidence="1">
    <location>
        <begin position="74"/>
        <end position="92"/>
    </location>
</feature>
<feature type="transmembrane region" description="Helical" evidence="1">
    <location>
        <begin position="20"/>
        <end position="37"/>
    </location>
</feature>
<feature type="transmembrane region" description="Helical" evidence="1">
    <location>
        <begin position="49"/>
        <end position="67"/>
    </location>
</feature>
<name>A0A5K7ZBN4_9BACT</name>
<accession>A0A5K7ZBN4</accession>
<dbReference type="AlphaFoldDB" id="A0A5K7ZBN4"/>
<keyword evidence="1" id="KW-0472">Membrane</keyword>
<dbReference type="EMBL" id="AP021876">
    <property type="protein sequence ID" value="BBO79578.1"/>
    <property type="molecule type" value="Genomic_DNA"/>
</dbReference>
<gene>
    <name evidence="2" type="ORF">DSCO28_01440</name>
</gene>
<dbReference type="KEGG" id="dov:DSCO28_01440"/>
<keyword evidence="1" id="KW-0812">Transmembrane</keyword>